<dbReference type="RefSeq" id="XP_062723348.1">
    <property type="nucleotide sequence ID" value="XM_062862328.1"/>
</dbReference>
<reference evidence="2" key="1">
    <citation type="journal article" date="2023" name="Mol. Phylogenet. Evol.">
        <title>Genome-scale phylogeny and comparative genomics of the fungal order Sordariales.</title>
        <authorList>
            <person name="Hensen N."/>
            <person name="Bonometti L."/>
            <person name="Westerberg I."/>
            <person name="Brannstrom I.O."/>
            <person name="Guillou S."/>
            <person name="Cros-Aarteil S."/>
            <person name="Calhoun S."/>
            <person name="Haridas S."/>
            <person name="Kuo A."/>
            <person name="Mondo S."/>
            <person name="Pangilinan J."/>
            <person name="Riley R."/>
            <person name="LaButti K."/>
            <person name="Andreopoulos B."/>
            <person name="Lipzen A."/>
            <person name="Chen C."/>
            <person name="Yan M."/>
            <person name="Daum C."/>
            <person name="Ng V."/>
            <person name="Clum A."/>
            <person name="Steindorff A."/>
            <person name="Ohm R.A."/>
            <person name="Martin F."/>
            <person name="Silar P."/>
            <person name="Natvig D.O."/>
            <person name="Lalanne C."/>
            <person name="Gautier V."/>
            <person name="Ament-Velasquez S.L."/>
            <person name="Kruys A."/>
            <person name="Hutchinson M.I."/>
            <person name="Powell A.J."/>
            <person name="Barry K."/>
            <person name="Miller A.N."/>
            <person name="Grigoriev I.V."/>
            <person name="Debuchy R."/>
            <person name="Gladieux P."/>
            <person name="Hiltunen Thoren M."/>
            <person name="Johannesson H."/>
        </authorList>
    </citation>
    <scope>NUCLEOTIDE SEQUENCE</scope>
    <source>
        <strain evidence="2">CBS 333.67</strain>
    </source>
</reference>
<organism evidence="2 3">
    <name type="scientific">Chaetomium strumarium</name>
    <dbReference type="NCBI Taxonomy" id="1170767"/>
    <lineage>
        <taxon>Eukaryota</taxon>
        <taxon>Fungi</taxon>
        <taxon>Dikarya</taxon>
        <taxon>Ascomycota</taxon>
        <taxon>Pezizomycotina</taxon>
        <taxon>Sordariomycetes</taxon>
        <taxon>Sordariomycetidae</taxon>
        <taxon>Sordariales</taxon>
        <taxon>Chaetomiaceae</taxon>
        <taxon>Chaetomium</taxon>
    </lineage>
</organism>
<accession>A0AAJ0GWT1</accession>
<dbReference type="EMBL" id="JAUDZG010000003">
    <property type="protein sequence ID" value="KAK3307568.1"/>
    <property type="molecule type" value="Genomic_DNA"/>
</dbReference>
<proteinExistence type="predicted"/>
<dbReference type="AlphaFoldDB" id="A0AAJ0GWT1"/>
<evidence type="ECO:0000313" key="3">
    <source>
        <dbReference type="Proteomes" id="UP001273166"/>
    </source>
</evidence>
<reference evidence="2" key="2">
    <citation type="submission" date="2023-06" db="EMBL/GenBank/DDBJ databases">
        <authorList>
            <consortium name="Lawrence Berkeley National Laboratory"/>
            <person name="Mondo S.J."/>
            <person name="Hensen N."/>
            <person name="Bonometti L."/>
            <person name="Westerberg I."/>
            <person name="Brannstrom I.O."/>
            <person name="Guillou S."/>
            <person name="Cros-Aarteil S."/>
            <person name="Calhoun S."/>
            <person name="Haridas S."/>
            <person name="Kuo A."/>
            <person name="Pangilinan J."/>
            <person name="Riley R."/>
            <person name="Labutti K."/>
            <person name="Andreopoulos B."/>
            <person name="Lipzen A."/>
            <person name="Chen C."/>
            <person name="Yanf M."/>
            <person name="Daum C."/>
            <person name="Ng V."/>
            <person name="Clum A."/>
            <person name="Steindorff A."/>
            <person name="Ohm R."/>
            <person name="Martin F."/>
            <person name="Silar P."/>
            <person name="Natvig D."/>
            <person name="Lalanne C."/>
            <person name="Gautier V."/>
            <person name="Ament-Velasquez S.L."/>
            <person name="Kruys A."/>
            <person name="Hutchinson M.I."/>
            <person name="Powell A.J."/>
            <person name="Barry K."/>
            <person name="Miller A.N."/>
            <person name="Grigoriev I.V."/>
            <person name="Debuchy R."/>
            <person name="Gladieux P."/>
            <person name="Thoren M.H."/>
            <person name="Johannesson H."/>
        </authorList>
    </citation>
    <scope>NUCLEOTIDE SEQUENCE</scope>
    <source>
        <strain evidence="2">CBS 333.67</strain>
    </source>
</reference>
<dbReference type="Proteomes" id="UP001273166">
    <property type="component" value="Unassembled WGS sequence"/>
</dbReference>
<evidence type="ECO:0000313" key="2">
    <source>
        <dbReference type="EMBL" id="KAK3307568.1"/>
    </source>
</evidence>
<dbReference type="GeneID" id="87881157"/>
<comment type="caution">
    <text evidence="2">The sequence shown here is derived from an EMBL/GenBank/DDBJ whole genome shotgun (WGS) entry which is preliminary data.</text>
</comment>
<feature type="region of interest" description="Disordered" evidence="1">
    <location>
        <begin position="84"/>
        <end position="154"/>
    </location>
</feature>
<feature type="compositionally biased region" description="Basic residues" evidence="1">
    <location>
        <begin position="117"/>
        <end position="130"/>
    </location>
</feature>
<sequence>MIFAVLPDLSACHGLDQAATCHRSQTRCVDGRCRKDRRSEELQSRMLEVSCDPRWPIRMKVLERFSNGDPAHMQCSCQQAHRQYGKPTSHTRAVAPDRIPSNRHSAALGGQSSSRLHGVHASRTLRKIRVRASAQDNERQREARPRPYATRRSGVSCHRLDAVRASSEGPLVDAHHLDHLHGVAEPRPQRRLWRPISTTVSRPSAFWQ</sequence>
<keyword evidence="3" id="KW-1185">Reference proteome</keyword>
<name>A0AAJ0GWT1_9PEZI</name>
<gene>
    <name evidence="2" type="ORF">B0T15DRAFT_182534</name>
</gene>
<evidence type="ECO:0000256" key="1">
    <source>
        <dbReference type="SAM" id="MobiDB-lite"/>
    </source>
</evidence>
<feature type="compositionally biased region" description="Basic and acidic residues" evidence="1">
    <location>
        <begin position="136"/>
        <end position="145"/>
    </location>
</feature>
<protein>
    <submittedName>
        <fullName evidence="2">Uncharacterized protein</fullName>
    </submittedName>
</protein>